<name>A0AAD5WCR1_9POAL</name>
<dbReference type="Proteomes" id="UP001210211">
    <property type="component" value="Unassembled WGS sequence"/>
</dbReference>
<accession>A0AAD5WCR1</accession>
<protein>
    <submittedName>
        <fullName evidence="2">Uncharacterized protein</fullName>
    </submittedName>
</protein>
<organism evidence="2 3">
    <name type="scientific">Rhynchospora tenuis</name>
    <dbReference type="NCBI Taxonomy" id="198213"/>
    <lineage>
        <taxon>Eukaryota</taxon>
        <taxon>Viridiplantae</taxon>
        <taxon>Streptophyta</taxon>
        <taxon>Embryophyta</taxon>
        <taxon>Tracheophyta</taxon>
        <taxon>Spermatophyta</taxon>
        <taxon>Magnoliopsida</taxon>
        <taxon>Liliopsida</taxon>
        <taxon>Poales</taxon>
        <taxon>Cyperaceae</taxon>
        <taxon>Cyperoideae</taxon>
        <taxon>Rhynchosporeae</taxon>
        <taxon>Rhynchospora</taxon>
    </lineage>
</organism>
<feature type="transmembrane region" description="Helical" evidence="1">
    <location>
        <begin position="6"/>
        <end position="26"/>
    </location>
</feature>
<keyword evidence="1" id="KW-0812">Transmembrane</keyword>
<dbReference type="EMBL" id="JAMRDG010000002">
    <property type="protein sequence ID" value="KAJ3686070.1"/>
    <property type="molecule type" value="Genomic_DNA"/>
</dbReference>
<keyword evidence="1" id="KW-1133">Transmembrane helix</keyword>
<evidence type="ECO:0000256" key="1">
    <source>
        <dbReference type="SAM" id="Phobius"/>
    </source>
</evidence>
<comment type="caution">
    <text evidence="2">The sequence shown here is derived from an EMBL/GenBank/DDBJ whole genome shotgun (WGS) entry which is preliminary data.</text>
</comment>
<gene>
    <name evidence="2" type="ORF">LUZ61_015234</name>
</gene>
<dbReference type="AlphaFoldDB" id="A0AAD5WCR1"/>
<reference evidence="2 3" key="1">
    <citation type="journal article" date="2022" name="Cell">
        <title>Repeat-based holocentromeres influence genome architecture and karyotype evolution.</title>
        <authorList>
            <person name="Hofstatter P.G."/>
            <person name="Thangavel G."/>
            <person name="Lux T."/>
            <person name="Neumann P."/>
            <person name="Vondrak T."/>
            <person name="Novak P."/>
            <person name="Zhang M."/>
            <person name="Costa L."/>
            <person name="Castellani M."/>
            <person name="Scott A."/>
            <person name="Toegelov H."/>
            <person name="Fuchs J."/>
            <person name="Mata-Sucre Y."/>
            <person name="Dias Y."/>
            <person name="Vanzela A.L.L."/>
            <person name="Huettel B."/>
            <person name="Almeida C.C.S."/>
            <person name="Simkova H."/>
            <person name="Souza G."/>
            <person name="Pedrosa-Harand A."/>
            <person name="Macas J."/>
            <person name="Mayer K.F.X."/>
            <person name="Houben A."/>
            <person name="Marques A."/>
        </authorList>
    </citation>
    <scope>NUCLEOTIDE SEQUENCE [LARGE SCALE GENOMIC DNA]</scope>
    <source>
        <strain evidence="2">RhyTen1mFocal</strain>
    </source>
</reference>
<keyword evidence="3" id="KW-1185">Reference proteome</keyword>
<keyword evidence="1" id="KW-0472">Membrane</keyword>
<proteinExistence type="predicted"/>
<evidence type="ECO:0000313" key="3">
    <source>
        <dbReference type="Proteomes" id="UP001210211"/>
    </source>
</evidence>
<sequence>MAPSVWGYSRIITGTMLGGILGFYVMHRVETSYKEKMKERLAKYEAEMNRKAELDQQKFLKEEIRTDKAEILSDS</sequence>
<evidence type="ECO:0000313" key="2">
    <source>
        <dbReference type="EMBL" id="KAJ3686070.1"/>
    </source>
</evidence>